<evidence type="ECO:0000256" key="4">
    <source>
        <dbReference type="ARBA" id="ARBA00022692"/>
    </source>
</evidence>
<keyword evidence="3" id="KW-0433">Leucine-rich repeat</keyword>
<name>A0A2C9L057_BIOGL</name>
<keyword evidence="8 11" id="KW-0472">Membrane</keyword>
<dbReference type="GO" id="GO:0005886">
    <property type="term" value="C:plasma membrane"/>
    <property type="evidence" value="ECO:0007669"/>
    <property type="project" value="TreeGrafter"/>
</dbReference>
<dbReference type="PANTHER" id="PTHR24365">
    <property type="entry name" value="TOLL-LIKE RECEPTOR"/>
    <property type="match status" value="1"/>
</dbReference>
<keyword evidence="5 12" id="KW-0732">Signal</keyword>
<evidence type="ECO:0000256" key="11">
    <source>
        <dbReference type="SAM" id="Phobius"/>
    </source>
</evidence>
<dbReference type="InterPro" id="IPR003591">
    <property type="entry name" value="Leu-rich_rpt_typical-subtyp"/>
</dbReference>
<organism evidence="14 15">
    <name type="scientific">Biomphalaria glabrata</name>
    <name type="common">Bloodfluke planorb</name>
    <name type="synonym">Freshwater snail</name>
    <dbReference type="NCBI Taxonomy" id="6526"/>
    <lineage>
        <taxon>Eukaryota</taxon>
        <taxon>Metazoa</taxon>
        <taxon>Spiralia</taxon>
        <taxon>Lophotrochozoa</taxon>
        <taxon>Mollusca</taxon>
        <taxon>Gastropoda</taxon>
        <taxon>Heterobranchia</taxon>
        <taxon>Euthyneura</taxon>
        <taxon>Panpulmonata</taxon>
        <taxon>Hygrophila</taxon>
        <taxon>Lymnaeoidea</taxon>
        <taxon>Planorbidae</taxon>
        <taxon>Biomphalaria</taxon>
    </lineage>
</organism>
<keyword evidence="4 11" id="KW-0812">Transmembrane</keyword>
<dbReference type="PROSITE" id="PS50104">
    <property type="entry name" value="TIR"/>
    <property type="match status" value="1"/>
</dbReference>
<dbReference type="KEGG" id="bgt:106077968"/>
<accession>A0A2C9L057</accession>
<dbReference type="InterPro" id="IPR001611">
    <property type="entry name" value="Leu-rich_rpt"/>
</dbReference>
<evidence type="ECO:0000256" key="7">
    <source>
        <dbReference type="ARBA" id="ARBA00022989"/>
    </source>
</evidence>
<dbReference type="PANTHER" id="PTHR24365:SF541">
    <property type="entry name" value="PROTEIN TOLL-RELATED"/>
    <property type="match status" value="1"/>
</dbReference>
<evidence type="ECO:0000256" key="8">
    <source>
        <dbReference type="ARBA" id="ARBA00023136"/>
    </source>
</evidence>
<evidence type="ECO:0000259" key="13">
    <source>
        <dbReference type="PROSITE" id="PS50104"/>
    </source>
</evidence>
<dbReference type="GO" id="GO:0038023">
    <property type="term" value="F:signaling receptor activity"/>
    <property type="evidence" value="ECO:0007669"/>
    <property type="project" value="TreeGrafter"/>
</dbReference>
<feature type="chain" id="PRO_5013039259" description="TIR domain-containing protein" evidence="12">
    <location>
        <begin position="21"/>
        <end position="876"/>
    </location>
</feature>
<dbReference type="Gene3D" id="3.40.50.10140">
    <property type="entry name" value="Toll/interleukin-1 receptor homology (TIR) domain"/>
    <property type="match status" value="1"/>
</dbReference>
<dbReference type="Gene3D" id="3.80.10.10">
    <property type="entry name" value="Ribonuclease Inhibitor"/>
    <property type="match status" value="4"/>
</dbReference>
<dbReference type="SMART" id="SM00369">
    <property type="entry name" value="LRR_TYP"/>
    <property type="match status" value="5"/>
</dbReference>
<dbReference type="GO" id="GO:0007165">
    <property type="term" value="P:signal transduction"/>
    <property type="evidence" value="ECO:0007669"/>
    <property type="project" value="InterPro"/>
</dbReference>
<evidence type="ECO:0000256" key="1">
    <source>
        <dbReference type="ARBA" id="ARBA00004167"/>
    </source>
</evidence>
<keyword evidence="9" id="KW-0675">Receptor</keyword>
<dbReference type="AlphaFoldDB" id="A0A2C9L057"/>
<evidence type="ECO:0000256" key="9">
    <source>
        <dbReference type="ARBA" id="ARBA00023170"/>
    </source>
</evidence>
<proteinExistence type="inferred from homology"/>
<dbReference type="VEuPathDB" id="VectorBase:BGLB025483"/>
<comment type="subcellular location">
    <subcellularLocation>
        <location evidence="1">Membrane</location>
        <topology evidence="1">Single-pass membrane protein</topology>
    </subcellularLocation>
</comment>
<comment type="similarity">
    <text evidence="2">Belongs to the Toll-like receptor family.</text>
</comment>
<sequence length="876" mass="100485">MEGFSLNVFLLFSFIGSVHLSLYKENIFVYTCDGSPCSKTTIDVNVEVVDCSGRSLQCVSKTWFSNSTNEIRLQNNLLTVVLEGTLNDLRGLEILYLQDNALNDIKPNAFQRLYNLQYLNLENNNLVLFDLPVTIFCDLISLTELRLVQKFEDSQEVDNRNASFPDQMFGCLRNLHTLRVSVITSTLYFNAEFQNLKYLSTLYVTGTFHSIEQNSFENVQYVTSLELRNCEAINRFSDLALGAFNHLSSISFSNVPIGLQKTLHVFRPLVNTNISFINLYRVQLENRRVMSILTKDGMLTGNSTIFLQQICLNTLQLQENYIFVIFKEAFRSDKLTSCLKTLYVFEKDILGNLMALYDILNLLNLQSVAFGDPQFMVWDPTDSLDVFNSNTGKREISFKSPGILMEFASNKVMLKGKENSQFLKSYLQNVNTSIMDTSLAISKSITKLDFMSLFSGITLDHIYRFDGGDNVKSLNFRHNNIKNFVFPVLGLPKLQKLYYSYNDMSVLSNNFFDVYPALQTIFLDNCKLSSFFVGKNSSRVFQYLPELQQLDLSFNSLDLMAPNTFHSNPRLNQLNLSSNRFKRIPFDLALTPNLYQLDIRKNVITSLTREEMAIIENNRNKLGDFQLFLEGNILSCECEHLPFIQWLLTTTISLDDDRNYTCINSDGGLSYTLDYVNIEGMWRKCCGQFFLDISIVLMCLLCSGYLVILLWVKNKTLIVSSILQLFTNMKLKKLSDYKYGVFIGYSDRDYQFACSTLRRFIEEELRLTTFVRDRDLSPTMSEAEGLMEAMNSSWKIVLVANESFIAHNEWFLFTVRSAAYSVGPANPSRVIVLVEEKCISRLPTDLLASVPEDNIILVLEWHLTYSIQQALITLLK</sequence>
<dbReference type="InterPro" id="IPR000157">
    <property type="entry name" value="TIR_dom"/>
</dbReference>
<dbReference type="VEuPathDB" id="VectorBase:BGLAX_050224"/>
<evidence type="ECO:0000256" key="6">
    <source>
        <dbReference type="ARBA" id="ARBA00022737"/>
    </source>
</evidence>
<dbReference type="EnsemblMetazoa" id="BGLB025483-RA">
    <property type="protein sequence ID" value="BGLB025483-PA"/>
    <property type="gene ID" value="BGLB025483"/>
</dbReference>
<dbReference type="PROSITE" id="PS51450">
    <property type="entry name" value="LRR"/>
    <property type="match status" value="1"/>
</dbReference>
<reference evidence="14" key="1">
    <citation type="submission" date="2020-05" db="UniProtKB">
        <authorList>
            <consortium name="EnsemblMetazoa"/>
        </authorList>
    </citation>
    <scope>IDENTIFICATION</scope>
    <source>
        <strain evidence="14">BB02</strain>
    </source>
</reference>
<feature type="transmembrane region" description="Helical" evidence="11">
    <location>
        <begin position="689"/>
        <end position="712"/>
    </location>
</feature>
<evidence type="ECO:0000256" key="3">
    <source>
        <dbReference type="ARBA" id="ARBA00022614"/>
    </source>
</evidence>
<dbReference type="Proteomes" id="UP000076420">
    <property type="component" value="Unassembled WGS sequence"/>
</dbReference>
<dbReference type="SMR" id="A0A2C9L057"/>
<evidence type="ECO:0000256" key="10">
    <source>
        <dbReference type="ARBA" id="ARBA00023180"/>
    </source>
</evidence>
<feature type="signal peptide" evidence="12">
    <location>
        <begin position="1"/>
        <end position="20"/>
    </location>
</feature>
<dbReference type="SUPFAM" id="SSF52058">
    <property type="entry name" value="L domain-like"/>
    <property type="match status" value="2"/>
</dbReference>
<keyword evidence="10" id="KW-0325">Glycoprotein</keyword>
<keyword evidence="6" id="KW-0677">Repeat</keyword>
<gene>
    <name evidence="14" type="primary">106077968</name>
</gene>
<evidence type="ECO:0000256" key="12">
    <source>
        <dbReference type="SAM" id="SignalP"/>
    </source>
</evidence>
<evidence type="ECO:0000256" key="2">
    <source>
        <dbReference type="ARBA" id="ARBA00009634"/>
    </source>
</evidence>
<evidence type="ECO:0000313" key="15">
    <source>
        <dbReference type="Proteomes" id="UP000076420"/>
    </source>
</evidence>
<evidence type="ECO:0000256" key="5">
    <source>
        <dbReference type="ARBA" id="ARBA00022729"/>
    </source>
</evidence>
<feature type="domain" description="TIR" evidence="13">
    <location>
        <begin position="737"/>
        <end position="868"/>
    </location>
</feature>
<keyword evidence="7 11" id="KW-1133">Transmembrane helix</keyword>
<dbReference type="InterPro" id="IPR035897">
    <property type="entry name" value="Toll_tir_struct_dom_sf"/>
</dbReference>
<evidence type="ECO:0000313" key="14">
    <source>
        <dbReference type="EnsemblMetazoa" id="BGLB025483-PA"/>
    </source>
</evidence>
<protein>
    <recommendedName>
        <fullName evidence="13">TIR domain-containing protein</fullName>
    </recommendedName>
</protein>
<dbReference type="Pfam" id="PF13855">
    <property type="entry name" value="LRR_8"/>
    <property type="match status" value="2"/>
</dbReference>
<dbReference type="SUPFAM" id="SSF52200">
    <property type="entry name" value="Toll/Interleukin receptor TIR domain"/>
    <property type="match status" value="1"/>
</dbReference>
<dbReference type="InterPro" id="IPR032675">
    <property type="entry name" value="LRR_dom_sf"/>
</dbReference>